<feature type="compositionally biased region" description="Low complexity" evidence="1">
    <location>
        <begin position="124"/>
        <end position="137"/>
    </location>
</feature>
<dbReference type="SMR" id="A0A0D2N4H3"/>
<dbReference type="GeneID" id="25726903"/>
<dbReference type="OrthoDB" id="8068875at2759"/>
<feature type="region of interest" description="Disordered" evidence="1">
    <location>
        <begin position="124"/>
        <end position="165"/>
    </location>
</feature>
<dbReference type="PROSITE" id="PS50188">
    <property type="entry name" value="B302_SPRY"/>
    <property type="match status" value="2"/>
</dbReference>
<feature type="compositionally biased region" description="Low complexity" evidence="1">
    <location>
        <begin position="10"/>
        <end position="19"/>
    </location>
</feature>
<dbReference type="Pfam" id="PF00622">
    <property type="entry name" value="SPRY"/>
    <property type="match status" value="2"/>
</dbReference>
<dbReference type="PANTHER" id="PTHR12245:SF5">
    <property type="entry name" value="SPRY DOMAIN-CONTAINING SOCS BOX PROTEIN 3"/>
    <property type="match status" value="1"/>
</dbReference>
<dbReference type="InterPro" id="IPR013320">
    <property type="entry name" value="ConA-like_dom_sf"/>
</dbReference>
<dbReference type="AlphaFoldDB" id="A0A0D2N4H3"/>
<feature type="compositionally biased region" description="Gly residues" evidence="1">
    <location>
        <begin position="145"/>
        <end position="156"/>
    </location>
</feature>
<dbReference type="SMART" id="SM00449">
    <property type="entry name" value="SPRY"/>
    <property type="match status" value="2"/>
</dbReference>
<proteinExistence type="predicted"/>
<reference evidence="3 4" key="1">
    <citation type="journal article" date="2013" name="BMC Genomics">
        <title>Reconstruction of the lipid metabolism for the microalga Monoraphidium neglectum from its genome sequence reveals characteristics suitable for biofuel production.</title>
        <authorList>
            <person name="Bogen C."/>
            <person name="Al-Dilaimi A."/>
            <person name="Albersmeier A."/>
            <person name="Wichmann J."/>
            <person name="Grundmann M."/>
            <person name="Rupp O."/>
            <person name="Lauersen K.J."/>
            <person name="Blifernez-Klassen O."/>
            <person name="Kalinowski J."/>
            <person name="Goesmann A."/>
            <person name="Mussgnug J.H."/>
            <person name="Kruse O."/>
        </authorList>
    </citation>
    <scope>NUCLEOTIDE SEQUENCE [LARGE SCALE GENOMIC DNA]</scope>
    <source>
        <strain evidence="3 4">SAG 48.87</strain>
    </source>
</reference>
<dbReference type="InterPro" id="IPR050672">
    <property type="entry name" value="FBXO45-Fsn/SPSB_families"/>
</dbReference>
<dbReference type="PANTHER" id="PTHR12245">
    <property type="entry name" value="SPRY DOMAIN CONTAINING SOCS BOX PROTEIN"/>
    <property type="match status" value="1"/>
</dbReference>
<feature type="domain" description="B30.2/SPRY" evidence="2">
    <location>
        <begin position="670"/>
        <end position="847"/>
    </location>
</feature>
<dbReference type="STRING" id="145388.A0A0D2N4H3"/>
<dbReference type="CDD" id="cd11709">
    <property type="entry name" value="SPRY"/>
    <property type="match status" value="2"/>
</dbReference>
<evidence type="ECO:0000256" key="1">
    <source>
        <dbReference type="SAM" id="MobiDB-lite"/>
    </source>
</evidence>
<protein>
    <recommendedName>
        <fullName evidence="2">B30.2/SPRY domain-containing protein</fullName>
    </recommendedName>
</protein>
<sequence>MAAVAPPPAAAAAPAAAQRPPAPAHKSTAIIPGWSRPLSSQALTIECQKITQPSRSAAPKECYGVMELEVMKFVAYCGGLTIKLRVDDLQHGPVDSVTWGLAALRACPALANVNVVMGASSPARAAAGGRAGSSSPMPGAPPGAGSSGGGGGGGVGPNKANPVTAMSVDNPSRKALFAICATACVARPARGDILSMDLSPKEDGQPVIMVTLAHNDTLLMRAALPCASIAALQMYPFITAQPGMVVSLHEALTPSPLFTWYSPTSATADIQMADLDTCVKYNTTAATNAAGVGEFHGSTTFTGGRHRWTVQLDNMGPHPGHVFVGLVHAEQSQAPSSSILAASLPQALAGRALGAAQQQQAPGAAAPGAVAPDAVAASPGAPVAAAAVAAGAAAVAGSSSAMAVAAGGLLAPPAAPRGKWGVWVKLPGNNPTAPGGAATPPLDGCVQTVESSSNHCCITVDLDLIGGYAKFFRNGHLLGSAFTGLVAPISPALAFLQGANQHLQAGLVNITKLQQLDLEWNAEACSGDLRISGRSVQKVSEVFGDYSTVLANQGFISGVHLWLVKVNHLSEPDSIFIGVCRGCMPLDQDPQDLRDRTYYLSNGVIRVGGRRVATTTANFTKGDIVGVVLDADQGEIVFLRNGIEQGRARGIRGRLYPFVSMDSELDQITLLGSYTLPLNRTPRTLADMEWDTVGRGADLELSSNCLTATKSSSAAASTVTGTILYADRGCHEFHVILDSLGPDGIWVGVAAPGMDTAKCVGDAGCGWALHSDGDRRFGGREEEFTGAFKNGDVLTVGMDLANGVLRFSRNGIHLGNAFTGVTGPLVAVVTLASEESKVTIQNRPTVLNMGEYTGELRWDEVRAGRDLHVIDGLTVTKMSNEGGDYATVLGTLCVASGQHSWNVYVNHVEDSNLFIGVTVGGHDLNADPQEMKSRTYYLSNGTIRVAGKLVTRCAEPYAEGDLVTVQLDMDAASRHIAFYKNGVLQGAGDGLPGERLPESVAFGPDASPAGAD</sequence>
<feature type="domain" description="B30.2/SPRY" evidence="2">
    <location>
        <begin position="485"/>
        <end position="678"/>
    </location>
</feature>
<dbReference type="InterPro" id="IPR043136">
    <property type="entry name" value="B30.2/SPRY_sf"/>
</dbReference>
<evidence type="ECO:0000313" key="4">
    <source>
        <dbReference type="Proteomes" id="UP000054498"/>
    </source>
</evidence>
<feature type="region of interest" description="Disordered" evidence="1">
    <location>
        <begin position="1"/>
        <end position="30"/>
    </location>
</feature>
<organism evidence="3 4">
    <name type="scientific">Monoraphidium neglectum</name>
    <dbReference type="NCBI Taxonomy" id="145388"/>
    <lineage>
        <taxon>Eukaryota</taxon>
        <taxon>Viridiplantae</taxon>
        <taxon>Chlorophyta</taxon>
        <taxon>core chlorophytes</taxon>
        <taxon>Chlorophyceae</taxon>
        <taxon>CS clade</taxon>
        <taxon>Sphaeropleales</taxon>
        <taxon>Selenastraceae</taxon>
        <taxon>Monoraphidium</taxon>
    </lineage>
</organism>
<evidence type="ECO:0000259" key="2">
    <source>
        <dbReference type="PROSITE" id="PS50188"/>
    </source>
</evidence>
<name>A0A0D2N4H3_9CHLO</name>
<dbReference type="Gene3D" id="2.60.120.920">
    <property type="match status" value="3"/>
</dbReference>
<dbReference type="SUPFAM" id="SSF49899">
    <property type="entry name" value="Concanavalin A-like lectins/glucanases"/>
    <property type="match status" value="3"/>
</dbReference>
<dbReference type="InterPro" id="IPR001870">
    <property type="entry name" value="B30.2/SPRY"/>
</dbReference>
<dbReference type="KEGG" id="mng:MNEG_0785"/>
<accession>A0A0D2N4H3</accession>
<dbReference type="EMBL" id="KK100287">
    <property type="protein sequence ID" value="KIZ07172.1"/>
    <property type="molecule type" value="Genomic_DNA"/>
</dbReference>
<dbReference type="Proteomes" id="UP000054498">
    <property type="component" value="Unassembled WGS sequence"/>
</dbReference>
<keyword evidence="4" id="KW-1185">Reference proteome</keyword>
<evidence type="ECO:0000313" key="3">
    <source>
        <dbReference type="EMBL" id="KIZ07172.1"/>
    </source>
</evidence>
<gene>
    <name evidence="3" type="ORF">MNEG_0785</name>
</gene>
<dbReference type="InterPro" id="IPR003877">
    <property type="entry name" value="SPRY_dom"/>
</dbReference>
<dbReference type="RefSeq" id="XP_013906191.1">
    <property type="nucleotide sequence ID" value="XM_014050737.1"/>
</dbReference>